<organism evidence="2">
    <name type="scientific">Bactrocera dorsalis</name>
    <name type="common">Oriental fruit fly</name>
    <name type="synonym">Dacus dorsalis</name>
    <dbReference type="NCBI Taxonomy" id="27457"/>
    <lineage>
        <taxon>Eukaryota</taxon>
        <taxon>Metazoa</taxon>
        <taxon>Ecdysozoa</taxon>
        <taxon>Arthropoda</taxon>
        <taxon>Hexapoda</taxon>
        <taxon>Insecta</taxon>
        <taxon>Pterygota</taxon>
        <taxon>Neoptera</taxon>
        <taxon>Endopterygota</taxon>
        <taxon>Diptera</taxon>
        <taxon>Brachycera</taxon>
        <taxon>Muscomorpha</taxon>
        <taxon>Tephritoidea</taxon>
        <taxon>Tephritidae</taxon>
        <taxon>Bactrocera</taxon>
        <taxon>Bactrocera</taxon>
    </lineage>
</organism>
<dbReference type="EMBL" id="GAKP01000826">
    <property type="protein sequence ID" value="JAC58126.1"/>
    <property type="molecule type" value="Transcribed_RNA"/>
</dbReference>
<name>A0A034WRB2_BACDO</name>
<accession>A0A034WRB2</accession>
<proteinExistence type="predicted"/>
<feature type="region of interest" description="Disordered" evidence="1">
    <location>
        <begin position="101"/>
        <end position="475"/>
    </location>
</feature>
<evidence type="ECO:0000256" key="1">
    <source>
        <dbReference type="SAM" id="MobiDB-lite"/>
    </source>
</evidence>
<feature type="compositionally biased region" description="Basic and acidic residues" evidence="1">
    <location>
        <begin position="127"/>
        <end position="190"/>
    </location>
</feature>
<dbReference type="OrthoDB" id="8060664at2759"/>
<feature type="compositionally biased region" description="Basic and acidic residues" evidence="1">
    <location>
        <begin position="397"/>
        <end position="431"/>
    </location>
</feature>
<dbReference type="GeneID" id="105233918"/>
<dbReference type="KEGG" id="bdr:105233918"/>
<feature type="compositionally biased region" description="Basic and acidic residues" evidence="1">
    <location>
        <begin position="220"/>
        <end position="260"/>
    </location>
</feature>
<sequence length="620" mass="71787">MVFDLNSTNNLPQSSTSSCTDYFYDGCHSKSQNNCHIQYQKCQCRPCCINSVLNDHTYSLLKKICRKVFRDYHRQKSREKYTIFDGGNSVNVRIHRSSFVPEDGKCKSPHADSSFSTLGGSRRKNGKDRERINDNISEKSERGDGIRKNVEKGKPRKSVETFDTKHDRQKKGQDKEDEKHERERKGKGREYDDDSDITRKREKKRGKEEDYNTKGKRGKKIEDGDKRNADKSGRNVSERKKPGANGDGDRKGDESTDDKISKKKSEKIKKKKRDEDNDNSLGFRNIEKLDKSMRPKHEGDEVSRPGTKEGKNKQRDSNEDETSIRDRDGRKMREGVSKDEGKGSRSRQGIDNKDDYQKGDRLDGVKDIQKATKNIRDHDQNKHVKKNGDESDWFNSSKDDQSDYKRHTESDRQGQGRKDMGSQVRDRDHNGKKGSRYGDNQMKGSRNHGHRDDQYSSARNSYDTDHKGITRKRKDVRDLPVISDLRTKVRKGHDVMPVRKQQIGKHGYRSSTLLEEGNRKKIVKPELKRLIKESKDRINERHGNRIKRKSSGRGRRVRFGVRYGFAFSSRCDEIRPCDILRAHMEQRELCERQKTCCLQCSCDCSAIYCPAPTTICSRIC</sequence>
<dbReference type="AlphaFoldDB" id="A0A034WRB2"/>
<protein>
    <submittedName>
        <fullName evidence="2">Uncharacterized protein</fullName>
    </submittedName>
</protein>
<feature type="compositionally biased region" description="Basic residues" evidence="1">
    <location>
        <begin position="261"/>
        <end position="272"/>
    </location>
</feature>
<dbReference type="RefSeq" id="XP_011214398.2">
    <property type="nucleotide sequence ID" value="XM_011216096.3"/>
</dbReference>
<evidence type="ECO:0000313" key="2">
    <source>
        <dbReference type="EMBL" id="JAC58126.1"/>
    </source>
</evidence>
<reference evidence="2" key="1">
    <citation type="journal article" date="2014" name="BMC Genomics">
        <title>Characterizing the developmental transcriptome of the oriental fruit fly, Bactrocera dorsalis (Diptera: Tephritidae) through comparative genomic analysis with Drosophila melanogaster utilizing modENCODE datasets.</title>
        <authorList>
            <person name="Geib S.M."/>
            <person name="Calla B."/>
            <person name="Hall B."/>
            <person name="Hou S."/>
            <person name="Manoukis N.C."/>
        </authorList>
    </citation>
    <scope>NUCLEOTIDE SEQUENCE</scope>
    <source>
        <strain evidence="2">Punador</strain>
    </source>
</reference>
<feature type="compositionally biased region" description="Basic and acidic residues" evidence="1">
    <location>
        <begin position="285"/>
        <end position="389"/>
    </location>
</feature>